<dbReference type="OrthoDB" id="7464126at2759"/>
<evidence type="ECO:0000259" key="2">
    <source>
        <dbReference type="Pfam" id="PF24809"/>
    </source>
</evidence>
<evidence type="ECO:0000313" key="4">
    <source>
        <dbReference type="EMBL" id="KAF2802118.1"/>
    </source>
</evidence>
<name>A0A6A6Y0N6_9PEZI</name>
<dbReference type="Pfam" id="PF24809">
    <property type="entry name" value="DUF7708"/>
    <property type="match status" value="1"/>
</dbReference>
<dbReference type="SUPFAM" id="SSF52540">
    <property type="entry name" value="P-loop containing nucleoside triphosphate hydrolases"/>
    <property type="match status" value="1"/>
</dbReference>
<feature type="domain" description="Nephrocystin 3-like N-terminal" evidence="3">
    <location>
        <begin position="291"/>
        <end position="459"/>
    </location>
</feature>
<evidence type="ECO:0000313" key="6">
    <source>
        <dbReference type="RefSeq" id="XP_033569082.1"/>
    </source>
</evidence>
<evidence type="ECO:0000259" key="3">
    <source>
        <dbReference type="Pfam" id="PF24883"/>
    </source>
</evidence>
<dbReference type="InterPro" id="IPR056884">
    <property type="entry name" value="NPHP3-like_N"/>
</dbReference>
<sequence>MGQILWDEALHTLEEEDRARYEHLLVKGAGYESVVSDVLNATLEKKEECKKKRWKVSIRGRIIVLRDILEKVAVWVTKFVAVGDSAVQYDPGHAALPWAAVRFILKATITEVEVFGAILQVVESISNTLARCIIMESLYLSRSMPSNAECSNFEVTDRLRQSLVELYASILGFLGRSLKYYSHSTAIRIAKSMVININDIESWSKPIGEKQTEVDRLFALLSQNEKLDETYLTLQQLFDELRRPIIRIDDQLSKAQDDLERQKRVSIIKSVSTINFVTQHKVANASLLPDSGSWFLNKPQFQEWRDESCSSVLWLHGIPGSGKTKLTSMVVSELKSTSHIAYFYCVRNLAEPERAECDSILLSLVRQLACPAPSGPILAPVISRYEDALDEMVEFSDVTWTREETIQVLVELCDLYPAVTFVIDALDEVNPMNRLELLDGLLKIMDESQALVKVFISSRENMDIVARLENTPNLRIGAKENTEDIAKFVHQQLKVANLLNGRLPPSLKEKIPETLIEGAQGMFRWVDLQIQSLRPLKVAADIEARLGRLPRSLEESYSEILEQIEASGEYAFKLAIFTFQWLLYARKPVAIADFALFATARSTHTAPFTSFEVLDVCQNLVVSNDAGIFRFAHLSVREFLEK</sequence>
<dbReference type="InterPro" id="IPR027417">
    <property type="entry name" value="P-loop_NTPase"/>
</dbReference>
<evidence type="ECO:0000313" key="5">
    <source>
        <dbReference type="Proteomes" id="UP000504636"/>
    </source>
</evidence>
<accession>A0A6A6Y0N6</accession>
<reference evidence="6" key="2">
    <citation type="submission" date="2020-04" db="EMBL/GenBank/DDBJ databases">
        <authorList>
            <consortium name="NCBI Genome Project"/>
        </authorList>
    </citation>
    <scope>NUCLEOTIDE SEQUENCE</scope>
    <source>
        <strain evidence="6">CBS 304.34</strain>
    </source>
</reference>
<evidence type="ECO:0000256" key="1">
    <source>
        <dbReference type="ARBA" id="ARBA00022737"/>
    </source>
</evidence>
<dbReference type="InterPro" id="IPR056125">
    <property type="entry name" value="DUF7708"/>
</dbReference>
<organism evidence="4">
    <name type="scientific">Mytilinidion resinicola</name>
    <dbReference type="NCBI Taxonomy" id="574789"/>
    <lineage>
        <taxon>Eukaryota</taxon>
        <taxon>Fungi</taxon>
        <taxon>Dikarya</taxon>
        <taxon>Ascomycota</taxon>
        <taxon>Pezizomycotina</taxon>
        <taxon>Dothideomycetes</taxon>
        <taxon>Pleosporomycetidae</taxon>
        <taxon>Mytilinidiales</taxon>
        <taxon>Mytilinidiaceae</taxon>
        <taxon>Mytilinidion</taxon>
    </lineage>
</organism>
<keyword evidence="1" id="KW-0677">Repeat</keyword>
<reference evidence="6" key="3">
    <citation type="submission" date="2025-04" db="UniProtKB">
        <authorList>
            <consortium name="RefSeq"/>
        </authorList>
    </citation>
    <scope>IDENTIFICATION</scope>
    <source>
        <strain evidence="6">CBS 304.34</strain>
    </source>
</reference>
<dbReference type="EMBL" id="MU003725">
    <property type="protein sequence ID" value="KAF2802118.1"/>
    <property type="molecule type" value="Genomic_DNA"/>
</dbReference>
<protein>
    <recommendedName>
        <fullName evidence="7">NACHT domain-containing protein</fullName>
    </recommendedName>
</protein>
<feature type="domain" description="DUF7708" evidence="2">
    <location>
        <begin position="68"/>
        <end position="224"/>
    </location>
</feature>
<gene>
    <name evidence="4 6" type="ORF">BDZ99DRAFT_402102</name>
</gene>
<feature type="non-terminal residue" evidence="4">
    <location>
        <position position="642"/>
    </location>
</feature>
<dbReference type="Proteomes" id="UP000504636">
    <property type="component" value="Unplaced"/>
</dbReference>
<reference evidence="4 6" key="1">
    <citation type="journal article" date="2020" name="Stud. Mycol.">
        <title>101 Dothideomycetes genomes: a test case for predicting lifestyles and emergence of pathogens.</title>
        <authorList>
            <person name="Haridas S."/>
            <person name="Albert R."/>
            <person name="Binder M."/>
            <person name="Bloem J."/>
            <person name="Labutti K."/>
            <person name="Salamov A."/>
            <person name="Andreopoulos B."/>
            <person name="Baker S."/>
            <person name="Barry K."/>
            <person name="Bills G."/>
            <person name="Bluhm B."/>
            <person name="Cannon C."/>
            <person name="Castanera R."/>
            <person name="Culley D."/>
            <person name="Daum C."/>
            <person name="Ezra D."/>
            <person name="Gonzalez J."/>
            <person name="Henrissat B."/>
            <person name="Kuo A."/>
            <person name="Liang C."/>
            <person name="Lipzen A."/>
            <person name="Lutzoni F."/>
            <person name="Magnuson J."/>
            <person name="Mondo S."/>
            <person name="Nolan M."/>
            <person name="Ohm R."/>
            <person name="Pangilinan J."/>
            <person name="Park H.-J."/>
            <person name="Ramirez L."/>
            <person name="Alfaro M."/>
            <person name="Sun H."/>
            <person name="Tritt A."/>
            <person name="Yoshinaga Y."/>
            <person name="Zwiers L.-H."/>
            <person name="Turgeon B."/>
            <person name="Goodwin S."/>
            <person name="Spatafora J."/>
            <person name="Crous P."/>
            <person name="Grigoriev I."/>
        </authorList>
    </citation>
    <scope>NUCLEOTIDE SEQUENCE</scope>
    <source>
        <strain evidence="4 6">CBS 304.34</strain>
    </source>
</reference>
<dbReference type="AlphaFoldDB" id="A0A6A6Y0N6"/>
<dbReference type="PANTHER" id="PTHR10039:SF16">
    <property type="entry name" value="GPI INOSITOL-DEACYLASE"/>
    <property type="match status" value="1"/>
</dbReference>
<dbReference type="Gene3D" id="3.40.50.300">
    <property type="entry name" value="P-loop containing nucleotide triphosphate hydrolases"/>
    <property type="match status" value="1"/>
</dbReference>
<evidence type="ECO:0008006" key="7">
    <source>
        <dbReference type="Google" id="ProtNLM"/>
    </source>
</evidence>
<proteinExistence type="predicted"/>
<dbReference type="GeneID" id="54457165"/>
<dbReference type="Pfam" id="PF24883">
    <property type="entry name" value="NPHP3_N"/>
    <property type="match status" value="1"/>
</dbReference>
<dbReference type="PANTHER" id="PTHR10039">
    <property type="entry name" value="AMELOGENIN"/>
    <property type="match status" value="1"/>
</dbReference>
<keyword evidence="5" id="KW-1185">Reference proteome</keyword>
<dbReference type="RefSeq" id="XP_033569082.1">
    <property type="nucleotide sequence ID" value="XM_033716272.1"/>
</dbReference>